<feature type="transmembrane region" description="Helical" evidence="11">
    <location>
        <begin position="356"/>
        <end position="378"/>
    </location>
</feature>
<dbReference type="SUPFAM" id="SSF50156">
    <property type="entry name" value="PDZ domain-like"/>
    <property type="match status" value="2"/>
</dbReference>
<evidence type="ECO:0000256" key="10">
    <source>
        <dbReference type="ARBA" id="ARBA00023136"/>
    </source>
</evidence>
<dbReference type="InterPro" id="IPR036034">
    <property type="entry name" value="PDZ_sf"/>
</dbReference>
<comment type="cofactor">
    <cofactor evidence="1 11">
        <name>Zn(2+)</name>
        <dbReference type="ChEBI" id="CHEBI:29105"/>
    </cofactor>
</comment>
<dbReference type="GO" id="GO:0008237">
    <property type="term" value="F:metallopeptidase activity"/>
    <property type="evidence" value="ECO:0007669"/>
    <property type="project" value="UniProtKB-KW"/>
</dbReference>
<evidence type="ECO:0000256" key="9">
    <source>
        <dbReference type="ARBA" id="ARBA00023049"/>
    </source>
</evidence>
<feature type="transmembrane region" description="Helical" evidence="11">
    <location>
        <begin position="7"/>
        <end position="30"/>
    </location>
</feature>
<comment type="caution">
    <text evidence="13">The sequence shown here is derived from an EMBL/GenBank/DDBJ whole genome shotgun (WGS) entry which is preliminary data.</text>
</comment>
<dbReference type="InterPro" id="IPR041489">
    <property type="entry name" value="PDZ_6"/>
</dbReference>
<evidence type="ECO:0000256" key="2">
    <source>
        <dbReference type="ARBA" id="ARBA00004141"/>
    </source>
</evidence>
<evidence type="ECO:0000256" key="6">
    <source>
        <dbReference type="ARBA" id="ARBA00022801"/>
    </source>
</evidence>
<evidence type="ECO:0000259" key="12">
    <source>
        <dbReference type="PROSITE" id="PS50106"/>
    </source>
</evidence>
<dbReference type="PANTHER" id="PTHR42837">
    <property type="entry name" value="REGULATOR OF SIGMA-E PROTEASE RSEP"/>
    <property type="match status" value="1"/>
</dbReference>
<evidence type="ECO:0000313" key="13">
    <source>
        <dbReference type="EMBL" id="MBC5666950.1"/>
    </source>
</evidence>
<keyword evidence="7 11" id="KW-0862">Zinc</keyword>
<protein>
    <recommendedName>
        <fullName evidence="11">Zinc metalloprotease</fullName>
        <ecNumber evidence="11">3.4.24.-</ecNumber>
    </recommendedName>
</protein>
<evidence type="ECO:0000256" key="5">
    <source>
        <dbReference type="ARBA" id="ARBA00022692"/>
    </source>
</evidence>
<evidence type="ECO:0000256" key="7">
    <source>
        <dbReference type="ARBA" id="ARBA00022833"/>
    </source>
</evidence>
<feature type="domain" description="PDZ" evidence="12">
    <location>
        <begin position="185"/>
        <end position="239"/>
    </location>
</feature>
<gene>
    <name evidence="13" type="primary">rseP</name>
    <name evidence="13" type="ORF">H8S00_02950</name>
</gene>
<dbReference type="RefSeq" id="WP_186839967.1">
    <property type="nucleotide sequence ID" value="NZ_JACOOZ010000002.1"/>
</dbReference>
<reference evidence="13 14" key="1">
    <citation type="submission" date="2020-08" db="EMBL/GenBank/DDBJ databases">
        <title>Genome public.</title>
        <authorList>
            <person name="Liu C."/>
            <person name="Sun Q."/>
        </authorList>
    </citation>
    <scope>NUCLEOTIDE SEQUENCE [LARGE SCALE GENOMIC DNA]</scope>
    <source>
        <strain evidence="13 14">BX4</strain>
    </source>
</reference>
<evidence type="ECO:0000256" key="8">
    <source>
        <dbReference type="ARBA" id="ARBA00022989"/>
    </source>
</evidence>
<keyword evidence="10 11" id="KW-0472">Membrane</keyword>
<dbReference type="InterPro" id="IPR004387">
    <property type="entry name" value="Pept_M50_Zn"/>
</dbReference>
<evidence type="ECO:0000313" key="14">
    <source>
        <dbReference type="Proteomes" id="UP000597877"/>
    </source>
</evidence>
<keyword evidence="5 11" id="KW-0812">Transmembrane</keyword>
<proteinExistence type="inferred from homology"/>
<feature type="transmembrane region" description="Helical" evidence="11">
    <location>
        <begin position="89"/>
        <end position="115"/>
    </location>
</feature>
<keyword evidence="8 11" id="KW-1133">Transmembrane helix</keyword>
<evidence type="ECO:0000256" key="11">
    <source>
        <dbReference type="RuleBase" id="RU362031"/>
    </source>
</evidence>
<dbReference type="EC" id="3.4.24.-" evidence="11"/>
<dbReference type="SMART" id="SM00228">
    <property type="entry name" value="PDZ"/>
    <property type="match status" value="2"/>
</dbReference>
<feature type="transmembrane region" description="Helical" evidence="11">
    <location>
        <begin position="408"/>
        <end position="426"/>
    </location>
</feature>
<keyword evidence="6 11" id="KW-0378">Hydrolase</keyword>
<keyword evidence="4" id="KW-0645">Protease</keyword>
<evidence type="ECO:0000256" key="3">
    <source>
        <dbReference type="ARBA" id="ARBA00007931"/>
    </source>
</evidence>
<dbReference type="PROSITE" id="PS50106">
    <property type="entry name" value="PDZ"/>
    <property type="match status" value="1"/>
</dbReference>
<dbReference type="NCBIfam" id="TIGR00054">
    <property type="entry name" value="RIP metalloprotease RseP"/>
    <property type="match status" value="1"/>
</dbReference>
<dbReference type="Pfam" id="PF02163">
    <property type="entry name" value="Peptidase_M50"/>
    <property type="match status" value="1"/>
</dbReference>
<evidence type="ECO:0000256" key="4">
    <source>
        <dbReference type="ARBA" id="ARBA00022670"/>
    </source>
</evidence>
<dbReference type="CDD" id="cd23081">
    <property type="entry name" value="cpPDZ_EcRseP-like"/>
    <property type="match status" value="1"/>
</dbReference>
<dbReference type="Pfam" id="PF17820">
    <property type="entry name" value="PDZ_6"/>
    <property type="match status" value="2"/>
</dbReference>
<keyword evidence="14" id="KW-1185">Reference proteome</keyword>
<evidence type="ECO:0000256" key="1">
    <source>
        <dbReference type="ARBA" id="ARBA00001947"/>
    </source>
</evidence>
<accession>A0ABR7F027</accession>
<dbReference type="Proteomes" id="UP000597877">
    <property type="component" value="Unassembled WGS sequence"/>
</dbReference>
<name>A0ABR7F027_9FIRM</name>
<keyword evidence="9 11" id="KW-0482">Metalloprotease</keyword>
<dbReference type="Gene3D" id="2.30.42.10">
    <property type="match status" value="2"/>
</dbReference>
<dbReference type="InterPro" id="IPR008915">
    <property type="entry name" value="Peptidase_M50"/>
</dbReference>
<comment type="similarity">
    <text evidence="3 11">Belongs to the peptidase M50B family.</text>
</comment>
<sequence>MQTFIGIVIALIIFGVLVLIHEFGHFIVAVKNKVTVNEFSIGMGPRIYSHVAKSGTRYSLKLLPLGGSCAMLGEDEDNNEEGSFNSKSIWARMAIVFAGPFFNFILAFVLALIVIGAKGIDKSYVTYVDEKSPAYEAGLRVGDQITKFNGAHATLGREIYLEEYVNPLDGSNISITFTRNGEKKSITYKPSTQKKAIVGMSYTSQDTKATVEQVTKNSPMAEAGVMAGDVVTEIDGTKITTGSDMAKYISEHPFGEKEVNITLDRKGKEIKVVLKPKVTEIADRGFVYNLAREKVSFGNVIKYSFTEVRYEIATVLKSLKMLVTGQVSANEISGPVGIVTVIGDTYTSAKSSGATVTILSLINLAIMLSANLGVMNLLPIPALDGGRIFLYLIEIITGKPIPKDKEGMIHFVGFVLLMALMVFLLFNDIRKLI</sequence>
<dbReference type="InterPro" id="IPR001478">
    <property type="entry name" value="PDZ"/>
</dbReference>
<dbReference type="PANTHER" id="PTHR42837:SF2">
    <property type="entry name" value="MEMBRANE METALLOPROTEASE ARASP2, CHLOROPLASTIC-RELATED"/>
    <property type="match status" value="1"/>
</dbReference>
<dbReference type="CDD" id="cd06163">
    <property type="entry name" value="S2P-M50_PDZ_RseP-like"/>
    <property type="match status" value="2"/>
</dbReference>
<keyword evidence="11" id="KW-0479">Metal-binding</keyword>
<organism evidence="13 14">
    <name type="scientific">Eubacterium segne</name>
    <dbReference type="NCBI Taxonomy" id="2763045"/>
    <lineage>
        <taxon>Bacteria</taxon>
        <taxon>Bacillati</taxon>
        <taxon>Bacillota</taxon>
        <taxon>Clostridia</taxon>
        <taxon>Eubacteriales</taxon>
        <taxon>Eubacteriaceae</taxon>
        <taxon>Eubacterium</taxon>
    </lineage>
</organism>
<comment type="subcellular location">
    <subcellularLocation>
        <location evidence="2">Membrane</location>
        <topology evidence="2">Multi-pass membrane protein</topology>
    </subcellularLocation>
</comment>
<dbReference type="EMBL" id="JACOOZ010000002">
    <property type="protein sequence ID" value="MBC5666950.1"/>
    <property type="molecule type" value="Genomic_DNA"/>
</dbReference>